<dbReference type="OrthoDB" id="6064772at2"/>
<protein>
    <recommendedName>
        <fullName evidence="3">Antibiotic biosynthesis monooxygenase</fullName>
    </recommendedName>
</protein>
<dbReference type="InterPro" id="IPR011008">
    <property type="entry name" value="Dimeric_a/b-barrel"/>
</dbReference>
<evidence type="ECO:0000313" key="2">
    <source>
        <dbReference type="Proteomes" id="UP000297649"/>
    </source>
</evidence>
<organism evidence="1 2">
    <name type="scientific">Leptospira bandrabouensis</name>
    <dbReference type="NCBI Taxonomy" id="2484903"/>
    <lineage>
        <taxon>Bacteria</taxon>
        <taxon>Pseudomonadati</taxon>
        <taxon>Spirochaetota</taxon>
        <taxon>Spirochaetia</taxon>
        <taxon>Leptospirales</taxon>
        <taxon>Leptospiraceae</taxon>
        <taxon>Leptospira</taxon>
    </lineage>
</organism>
<comment type="caution">
    <text evidence="1">The sequence shown here is derived from an EMBL/GenBank/DDBJ whole genome shotgun (WGS) entry which is preliminary data.</text>
</comment>
<gene>
    <name evidence="1" type="ORF">EHR08_02135</name>
</gene>
<dbReference type="Gene3D" id="3.30.70.100">
    <property type="match status" value="1"/>
</dbReference>
<keyword evidence="2" id="KW-1185">Reference proteome</keyword>
<reference evidence="1" key="1">
    <citation type="journal article" date="2019" name="PLoS Negl. Trop. Dis.">
        <title>Revisiting the worldwide diversity of Leptospira species in the environment.</title>
        <authorList>
            <person name="Vincent A.T."/>
            <person name="Schiettekatte O."/>
            <person name="Bourhy P."/>
            <person name="Veyrier F.J."/>
            <person name="Picardeau M."/>
        </authorList>
    </citation>
    <scope>NUCLEOTIDE SEQUENCE [LARGE SCALE GENOMIC DNA]</scope>
    <source>
        <strain evidence="1">201601109</strain>
    </source>
</reference>
<dbReference type="RefSeq" id="WP_135744822.1">
    <property type="nucleotide sequence ID" value="NZ_JAIZBL010000001.1"/>
</dbReference>
<dbReference type="SUPFAM" id="SSF54909">
    <property type="entry name" value="Dimeric alpha+beta barrel"/>
    <property type="match status" value="1"/>
</dbReference>
<dbReference type="EMBL" id="RQHU01000005">
    <property type="protein sequence ID" value="TGN15125.1"/>
    <property type="molecule type" value="Genomic_DNA"/>
</dbReference>
<sequence length="109" mass="12801">MISATFIFKQKKADEEFQSLDRSIESFVENHPEYLGKDQWWDQEKGTMAVVYYFQSQKGLDALKTFSDHKTAKSQYSKWYEGYQVIIAEITNSYGDGNLDHVTNREKKN</sequence>
<evidence type="ECO:0000313" key="1">
    <source>
        <dbReference type="EMBL" id="TGN15125.1"/>
    </source>
</evidence>
<proteinExistence type="predicted"/>
<dbReference type="AlphaFoldDB" id="A0A6H3NY16"/>
<evidence type="ECO:0008006" key="3">
    <source>
        <dbReference type="Google" id="ProtNLM"/>
    </source>
</evidence>
<dbReference type="Proteomes" id="UP000297649">
    <property type="component" value="Unassembled WGS sequence"/>
</dbReference>
<accession>A0A6H3NY16</accession>
<name>A0A6H3NY16_9LEPT</name>